<dbReference type="PANTHER" id="PTHR32071">
    <property type="entry name" value="TRANSCRIPTIONAL REGULATORY PROTEIN"/>
    <property type="match status" value="1"/>
</dbReference>
<keyword evidence="6" id="KW-0804">Transcription</keyword>
<dbReference type="PANTHER" id="PTHR32071:SF57">
    <property type="entry name" value="C4-DICARBOXYLATE TRANSPORT TRANSCRIPTIONAL REGULATORY PROTEIN DCTD"/>
    <property type="match status" value="1"/>
</dbReference>
<dbReference type="Pfam" id="PF00158">
    <property type="entry name" value="Sigma54_activat"/>
    <property type="match status" value="1"/>
</dbReference>
<feature type="modified residue" description="4-aspartylphosphate" evidence="7">
    <location>
        <position position="55"/>
    </location>
</feature>
<dbReference type="InterPro" id="IPR003593">
    <property type="entry name" value="AAA+_ATPase"/>
</dbReference>
<dbReference type="InterPro" id="IPR001789">
    <property type="entry name" value="Sig_transdc_resp-reg_receiver"/>
</dbReference>
<keyword evidence="4" id="KW-0238">DNA-binding</keyword>
<evidence type="ECO:0000256" key="4">
    <source>
        <dbReference type="ARBA" id="ARBA00023125"/>
    </source>
</evidence>
<dbReference type="SMART" id="SM00382">
    <property type="entry name" value="AAA"/>
    <property type="match status" value="1"/>
</dbReference>
<evidence type="ECO:0000256" key="5">
    <source>
        <dbReference type="ARBA" id="ARBA00023159"/>
    </source>
</evidence>
<dbReference type="CDD" id="cd00009">
    <property type="entry name" value="AAA"/>
    <property type="match status" value="1"/>
</dbReference>
<dbReference type="Pfam" id="PF25601">
    <property type="entry name" value="AAA_lid_14"/>
    <property type="match status" value="1"/>
</dbReference>
<keyword evidence="1" id="KW-0547">Nucleotide-binding</keyword>
<evidence type="ECO:0000313" key="11">
    <source>
        <dbReference type="Proteomes" id="UP000769766"/>
    </source>
</evidence>
<dbReference type="GO" id="GO:0043565">
    <property type="term" value="F:sequence-specific DNA binding"/>
    <property type="evidence" value="ECO:0007669"/>
    <property type="project" value="InterPro"/>
</dbReference>
<keyword evidence="7" id="KW-0597">Phosphoprotein</keyword>
<dbReference type="InterPro" id="IPR027417">
    <property type="entry name" value="P-loop_NTPase"/>
</dbReference>
<dbReference type="SUPFAM" id="SSF52540">
    <property type="entry name" value="P-loop containing nucleoside triphosphate hydrolases"/>
    <property type="match status" value="1"/>
</dbReference>
<comment type="caution">
    <text evidence="10">The sequence shown here is derived from an EMBL/GenBank/DDBJ whole genome shotgun (WGS) entry which is preliminary data.</text>
</comment>
<dbReference type="FunFam" id="1.10.8.60:FF:000014">
    <property type="entry name" value="DNA-binding transcriptional regulator NtrC"/>
    <property type="match status" value="1"/>
</dbReference>
<dbReference type="InterPro" id="IPR058031">
    <property type="entry name" value="AAA_lid_NorR"/>
</dbReference>
<dbReference type="GO" id="GO:0005524">
    <property type="term" value="F:ATP binding"/>
    <property type="evidence" value="ECO:0007669"/>
    <property type="project" value="UniProtKB-KW"/>
</dbReference>
<evidence type="ECO:0000256" key="2">
    <source>
        <dbReference type="ARBA" id="ARBA00022840"/>
    </source>
</evidence>
<protein>
    <submittedName>
        <fullName evidence="10">Sigma-54-dependent Fis family transcriptional regulator</fullName>
    </submittedName>
</protein>
<dbReference type="Pfam" id="PF02954">
    <property type="entry name" value="HTH_8"/>
    <property type="match status" value="1"/>
</dbReference>
<dbReference type="SUPFAM" id="SSF46689">
    <property type="entry name" value="Homeodomain-like"/>
    <property type="match status" value="1"/>
</dbReference>
<dbReference type="GO" id="GO:0006355">
    <property type="term" value="P:regulation of DNA-templated transcription"/>
    <property type="evidence" value="ECO:0007669"/>
    <property type="project" value="InterPro"/>
</dbReference>
<evidence type="ECO:0000256" key="1">
    <source>
        <dbReference type="ARBA" id="ARBA00022741"/>
    </source>
</evidence>
<keyword evidence="3" id="KW-0805">Transcription regulation</keyword>
<dbReference type="InterPro" id="IPR025662">
    <property type="entry name" value="Sigma_54_int_dom_ATP-bd_1"/>
</dbReference>
<dbReference type="InterPro" id="IPR011006">
    <property type="entry name" value="CheY-like_superfamily"/>
</dbReference>
<evidence type="ECO:0000313" key="10">
    <source>
        <dbReference type="EMBL" id="MBI2877183.1"/>
    </source>
</evidence>
<dbReference type="FunFam" id="3.40.50.300:FF:000006">
    <property type="entry name" value="DNA-binding transcriptional regulator NtrC"/>
    <property type="match status" value="1"/>
</dbReference>
<evidence type="ECO:0000256" key="7">
    <source>
        <dbReference type="PROSITE-ProRule" id="PRU00169"/>
    </source>
</evidence>
<gene>
    <name evidence="10" type="ORF">HYY20_09905</name>
</gene>
<feature type="domain" description="Response regulatory" evidence="9">
    <location>
        <begin position="5"/>
        <end position="120"/>
    </location>
</feature>
<dbReference type="Gene3D" id="3.40.50.300">
    <property type="entry name" value="P-loop containing nucleotide triphosphate hydrolases"/>
    <property type="match status" value="1"/>
</dbReference>
<dbReference type="InterPro" id="IPR002078">
    <property type="entry name" value="Sigma_54_int"/>
</dbReference>
<dbReference type="GO" id="GO:0000160">
    <property type="term" value="P:phosphorelay signal transduction system"/>
    <property type="evidence" value="ECO:0007669"/>
    <property type="project" value="InterPro"/>
</dbReference>
<dbReference type="InterPro" id="IPR025944">
    <property type="entry name" value="Sigma_54_int_dom_CS"/>
</dbReference>
<reference evidence="10" key="1">
    <citation type="submission" date="2020-07" db="EMBL/GenBank/DDBJ databases">
        <title>Huge and variable diversity of episymbiotic CPR bacteria and DPANN archaea in groundwater ecosystems.</title>
        <authorList>
            <person name="He C.Y."/>
            <person name="Keren R."/>
            <person name="Whittaker M."/>
            <person name="Farag I.F."/>
            <person name="Doudna J."/>
            <person name="Cate J.H.D."/>
            <person name="Banfield J.F."/>
        </authorList>
    </citation>
    <scope>NUCLEOTIDE SEQUENCE</scope>
    <source>
        <strain evidence="10">NC_groundwater_672_Ag_B-0.1um_62_36</strain>
    </source>
</reference>
<dbReference type="Gene3D" id="1.10.10.60">
    <property type="entry name" value="Homeodomain-like"/>
    <property type="match status" value="1"/>
</dbReference>
<sequence length="462" mass="52771">MAKSRILIVDDEEGILEVCADILRRLPDTEIILERQSRRAAERLSSESLDLLIADIRMPGIDGVELLRIARQHDPNLTVLMLTAFPTVETAVESMKLGAADYITKPFIPNDLLNTVRRLLEGKRLREEKHLLQRQVERAYSFGEIIGKSPAMQAVFETIRRVAETDADVLIVGETGTGKELVARSIHRQSQRQKGPFVPVDCGAIPENLLESEFFGYERGAFTGAHTRSLGLLEFANQGTFFLDEVTELPLRLQTKLLRVLQERKIRRVGGKQEIEIDIRIVAATNRDPAGEMRERRLREDLYYRINVARIDLPPLRERREDIPLLAEHFVREYAQKMGKNGIEIDPETLDLLMRYPWPGNVRELQNVLKRVLAMSSRPVLSLDDLPDEVVIQASDPAVVDRGGFFRLREQRMAAFEKEYLASLLRSCLGDVSQAAREAQLPRGTLYRLLKKYELDPKDFRP</sequence>
<accession>A0A932FX45</accession>
<dbReference type="PROSITE" id="PS50045">
    <property type="entry name" value="SIGMA54_INTERACT_4"/>
    <property type="match status" value="1"/>
</dbReference>
<evidence type="ECO:0000259" key="9">
    <source>
        <dbReference type="PROSITE" id="PS50110"/>
    </source>
</evidence>
<dbReference type="Pfam" id="PF00072">
    <property type="entry name" value="Response_reg"/>
    <property type="match status" value="1"/>
</dbReference>
<dbReference type="PROSITE" id="PS00675">
    <property type="entry name" value="SIGMA54_INTERACT_1"/>
    <property type="match status" value="1"/>
</dbReference>
<dbReference type="SMART" id="SM00448">
    <property type="entry name" value="REC"/>
    <property type="match status" value="1"/>
</dbReference>
<name>A0A932FX45_UNCTE</name>
<dbReference type="PROSITE" id="PS00688">
    <property type="entry name" value="SIGMA54_INTERACT_3"/>
    <property type="match status" value="1"/>
</dbReference>
<dbReference type="SUPFAM" id="SSF52172">
    <property type="entry name" value="CheY-like"/>
    <property type="match status" value="1"/>
</dbReference>
<proteinExistence type="predicted"/>
<dbReference type="Gene3D" id="3.40.50.2300">
    <property type="match status" value="1"/>
</dbReference>
<dbReference type="EMBL" id="JACPRF010000299">
    <property type="protein sequence ID" value="MBI2877183.1"/>
    <property type="molecule type" value="Genomic_DNA"/>
</dbReference>
<evidence type="ECO:0000259" key="8">
    <source>
        <dbReference type="PROSITE" id="PS50045"/>
    </source>
</evidence>
<dbReference type="InterPro" id="IPR002197">
    <property type="entry name" value="HTH_Fis"/>
</dbReference>
<feature type="domain" description="Sigma-54 factor interaction" evidence="8">
    <location>
        <begin position="145"/>
        <end position="374"/>
    </location>
</feature>
<dbReference type="Proteomes" id="UP000769766">
    <property type="component" value="Unassembled WGS sequence"/>
</dbReference>
<keyword evidence="5" id="KW-0010">Activator</keyword>
<evidence type="ECO:0000256" key="6">
    <source>
        <dbReference type="ARBA" id="ARBA00023163"/>
    </source>
</evidence>
<dbReference type="Gene3D" id="1.10.8.60">
    <property type="match status" value="1"/>
</dbReference>
<dbReference type="PROSITE" id="PS50110">
    <property type="entry name" value="RESPONSE_REGULATORY"/>
    <property type="match status" value="1"/>
</dbReference>
<dbReference type="AlphaFoldDB" id="A0A932FX45"/>
<evidence type="ECO:0000256" key="3">
    <source>
        <dbReference type="ARBA" id="ARBA00023015"/>
    </source>
</evidence>
<dbReference type="InterPro" id="IPR009057">
    <property type="entry name" value="Homeodomain-like_sf"/>
</dbReference>
<keyword evidence="2" id="KW-0067">ATP-binding</keyword>
<organism evidence="10 11">
    <name type="scientific">Tectimicrobiota bacterium</name>
    <dbReference type="NCBI Taxonomy" id="2528274"/>
    <lineage>
        <taxon>Bacteria</taxon>
        <taxon>Pseudomonadati</taxon>
        <taxon>Nitrospinota/Tectimicrobiota group</taxon>
        <taxon>Candidatus Tectimicrobiota</taxon>
    </lineage>
</organism>